<protein>
    <recommendedName>
        <fullName evidence="3">Secreted protein</fullName>
    </recommendedName>
</protein>
<keyword evidence="2" id="KW-1185">Reference proteome</keyword>
<evidence type="ECO:0000313" key="1">
    <source>
        <dbReference type="EMBL" id="GIY93077.1"/>
    </source>
</evidence>
<evidence type="ECO:0000313" key="2">
    <source>
        <dbReference type="Proteomes" id="UP001054945"/>
    </source>
</evidence>
<organism evidence="1 2">
    <name type="scientific">Caerostris extrusa</name>
    <name type="common">Bark spider</name>
    <name type="synonym">Caerostris bankana</name>
    <dbReference type="NCBI Taxonomy" id="172846"/>
    <lineage>
        <taxon>Eukaryota</taxon>
        <taxon>Metazoa</taxon>
        <taxon>Ecdysozoa</taxon>
        <taxon>Arthropoda</taxon>
        <taxon>Chelicerata</taxon>
        <taxon>Arachnida</taxon>
        <taxon>Araneae</taxon>
        <taxon>Araneomorphae</taxon>
        <taxon>Entelegynae</taxon>
        <taxon>Araneoidea</taxon>
        <taxon>Araneidae</taxon>
        <taxon>Caerostris</taxon>
    </lineage>
</organism>
<accession>A0AAV4XEM2</accession>
<comment type="caution">
    <text evidence="1">The sequence shown here is derived from an EMBL/GenBank/DDBJ whole genome shotgun (WGS) entry which is preliminary data.</text>
</comment>
<dbReference type="Proteomes" id="UP001054945">
    <property type="component" value="Unassembled WGS sequence"/>
</dbReference>
<reference evidence="1 2" key="1">
    <citation type="submission" date="2021-06" db="EMBL/GenBank/DDBJ databases">
        <title>Caerostris extrusa draft genome.</title>
        <authorList>
            <person name="Kono N."/>
            <person name="Arakawa K."/>
        </authorList>
    </citation>
    <scope>NUCLEOTIDE SEQUENCE [LARGE SCALE GENOMIC DNA]</scope>
</reference>
<name>A0AAV4XEM2_CAEEX</name>
<gene>
    <name evidence="1" type="ORF">CEXT_314321</name>
</gene>
<dbReference type="EMBL" id="BPLR01000229">
    <property type="protein sequence ID" value="GIY93077.1"/>
    <property type="molecule type" value="Genomic_DNA"/>
</dbReference>
<proteinExistence type="predicted"/>
<sequence>MELIENWMILFWVGMSSGGCRLPEMGNRHIKKNERVSYILGERESEFVHCNPLVSAPKNMHNQAATSTPRCRFWYVEPHVEQKKALKYPFRALFPFACADKPDKIKTNLQIPRIRFVRGRVYTERATCAGP</sequence>
<dbReference type="AlphaFoldDB" id="A0AAV4XEM2"/>
<evidence type="ECO:0008006" key="3">
    <source>
        <dbReference type="Google" id="ProtNLM"/>
    </source>
</evidence>